<dbReference type="PANTHER" id="PTHR14398:SF0">
    <property type="entry name" value="ZINC FINGER PROTEIN SWM"/>
    <property type="match status" value="1"/>
</dbReference>
<dbReference type="Proteomes" id="UP000193689">
    <property type="component" value="Unassembled WGS sequence"/>
</dbReference>
<keyword evidence="12" id="KW-1185">Reference proteome</keyword>
<evidence type="ECO:0000256" key="8">
    <source>
        <dbReference type="SAM" id="MobiDB-lite"/>
    </source>
</evidence>
<sequence>MLFAENDAPLLKAWIVQRLANTSDADADVLADYVLALLRHDGDVDSIRKLFEEEIPDFLREDSAAFTNDVFQAVQYRSYVPGAPPPPPIPRQAPAPPSAPQALQSQHVPQGPASQLQYQPPQPPPMFPDSHHTPYVDTRGPFSNQPFRNGSKKRSYRDLDAPDPLTPAWSPYNPSLYQQDDTDLPPYKQARRGGIFTPRGGRFDDAYGARGRGGPNGYLVNEFPGVPHSTGPPGYSPHQPFQTSSSQGMPPIDANSILENIRQLQELGAQMGIQMPQTGPLPTPVYSGPASTPHTQRRRGRCRDYETKGFCSRGNKCLYKHGTGPAYPAKAPGDEYDPNDASMSITLEHPGQPVKPVDMPLLQMPPQMPPFNRREPKKSKRKGSRAPFSAEGPVHDKTKTQIVVESIPEENFNENAIREFFTQFGTIENVSLRPSHPKRIAIVKFDSWASANAAWKSPKVVFDNRFVKVYWYKDESPVASNAKLANGAKSDSANGQAGKLASTEPEFDMEEFKRKQEEAQRIHEEKTQKREAIERERQALEEKKRALAARQQEEKRKLQAKLAARGVREASLSPILSRPSNDGAKPSQAETLRAKLAELEAEANSLGLDADAVQEEASSWAPRGRGRGRRPFYRGRGSFPPRASRGGYGYRGRGGAGVDVHAAYAAYSLDNRPKIIALTGVDFTDPSKDEALRHYLFGIGEFAAIHTDPTTTHITFKDRKTAEQFMFGASANKTIPGVEGMLELTWTMSAPKTAGADSDLPVASGIDEEQSKAPNVDADENASFSAVADIGDAGDQGDMDYEGGEWDIS</sequence>
<evidence type="ECO:0000259" key="10">
    <source>
        <dbReference type="PROSITE" id="PS50103"/>
    </source>
</evidence>
<evidence type="ECO:0000259" key="9">
    <source>
        <dbReference type="PROSITE" id="PS50102"/>
    </source>
</evidence>
<name>A0A1Y2E0X1_9PEZI</name>
<feature type="compositionally biased region" description="Acidic residues" evidence="8">
    <location>
        <begin position="795"/>
        <end position="809"/>
    </location>
</feature>
<dbReference type="PANTHER" id="PTHR14398">
    <property type="entry name" value="RNA RECOGNITION RRM/RNP DOMAIN"/>
    <property type="match status" value="1"/>
</dbReference>
<dbReference type="OrthoDB" id="443401at2759"/>
<dbReference type="PROSITE" id="PS50103">
    <property type="entry name" value="ZF_C3H1"/>
    <property type="match status" value="1"/>
</dbReference>
<feature type="domain" description="C3H1-type" evidence="10">
    <location>
        <begin position="296"/>
        <end position="324"/>
    </location>
</feature>
<dbReference type="GO" id="GO:0008270">
    <property type="term" value="F:zinc ion binding"/>
    <property type="evidence" value="ECO:0007669"/>
    <property type="project" value="UniProtKB-KW"/>
</dbReference>
<evidence type="ECO:0000256" key="6">
    <source>
        <dbReference type="PROSITE-ProRule" id="PRU00176"/>
    </source>
</evidence>
<dbReference type="InterPro" id="IPR035979">
    <property type="entry name" value="RBD_domain_sf"/>
</dbReference>
<dbReference type="SUPFAM" id="SSF90229">
    <property type="entry name" value="CCCH zinc finger"/>
    <property type="match status" value="1"/>
</dbReference>
<feature type="region of interest" description="Disordered" evidence="8">
    <location>
        <begin position="486"/>
        <end position="564"/>
    </location>
</feature>
<dbReference type="PROSITE" id="PS50102">
    <property type="entry name" value="RRM"/>
    <property type="match status" value="1"/>
</dbReference>
<dbReference type="InterPro" id="IPR036855">
    <property type="entry name" value="Znf_CCCH_sf"/>
</dbReference>
<dbReference type="AlphaFoldDB" id="A0A1Y2E0X1"/>
<keyword evidence="2 7" id="KW-0863">Zinc-finger</keyword>
<comment type="function">
    <text evidence="5">May be involved in the turnover of nuclear polyadenylated (pA+) RNA.</text>
</comment>
<evidence type="ECO:0000313" key="12">
    <source>
        <dbReference type="Proteomes" id="UP000193689"/>
    </source>
</evidence>
<dbReference type="EMBL" id="MCFJ01000006">
    <property type="protein sequence ID" value="ORY65129.1"/>
    <property type="molecule type" value="Genomic_DNA"/>
</dbReference>
<accession>A0A1Y2E0X1</accession>
<feature type="compositionally biased region" description="Basic residues" evidence="8">
    <location>
        <begin position="375"/>
        <end position="384"/>
    </location>
</feature>
<evidence type="ECO:0000256" key="1">
    <source>
        <dbReference type="ARBA" id="ARBA00022723"/>
    </source>
</evidence>
<evidence type="ECO:0000256" key="2">
    <source>
        <dbReference type="ARBA" id="ARBA00022771"/>
    </source>
</evidence>
<feature type="compositionally biased region" description="Basic residues" evidence="8">
    <location>
        <begin position="624"/>
        <end position="633"/>
    </location>
</feature>
<dbReference type="RefSeq" id="XP_040716281.1">
    <property type="nucleotide sequence ID" value="XM_040857253.1"/>
</dbReference>
<protein>
    <recommendedName>
        <fullName evidence="13">CCCH zinc finger and RRM domain-containing protein</fullName>
    </recommendedName>
</protein>
<dbReference type="SUPFAM" id="SSF54928">
    <property type="entry name" value="RNA-binding domain, RBD"/>
    <property type="match status" value="1"/>
</dbReference>
<evidence type="ECO:0000256" key="4">
    <source>
        <dbReference type="ARBA" id="ARBA00022884"/>
    </source>
</evidence>
<dbReference type="InterPro" id="IPR045137">
    <property type="entry name" value="RBM26/27"/>
</dbReference>
<dbReference type="SMART" id="SM00356">
    <property type="entry name" value="ZnF_C3H1"/>
    <property type="match status" value="1"/>
</dbReference>
<evidence type="ECO:0000256" key="5">
    <source>
        <dbReference type="ARBA" id="ARBA00043866"/>
    </source>
</evidence>
<dbReference type="GO" id="GO:0003723">
    <property type="term" value="F:RNA binding"/>
    <property type="evidence" value="ECO:0007669"/>
    <property type="project" value="UniProtKB-UniRule"/>
</dbReference>
<dbReference type="InterPro" id="IPR012677">
    <property type="entry name" value="Nucleotide-bd_a/b_plait_sf"/>
</dbReference>
<evidence type="ECO:0008006" key="13">
    <source>
        <dbReference type="Google" id="ProtNLM"/>
    </source>
</evidence>
<keyword evidence="4 6" id="KW-0694">RNA-binding</keyword>
<dbReference type="Pfam" id="PF00076">
    <property type="entry name" value="RRM_1"/>
    <property type="match status" value="1"/>
</dbReference>
<dbReference type="GO" id="GO:0005634">
    <property type="term" value="C:nucleus"/>
    <property type="evidence" value="ECO:0007669"/>
    <property type="project" value="TreeGrafter"/>
</dbReference>
<feature type="region of interest" description="Disordered" evidence="8">
    <location>
        <begin position="78"/>
        <end position="173"/>
    </location>
</feature>
<dbReference type="InParanoid" id="A0A1Y2E0X1"/>
<keyword evidence="1 7" id="KW-0479">Metal-binding</keyword>
<dbReference type="Gene3D" id="3.30.70.330">
    <property type="match status" value="1"/>
</dbReference>
<proteinExistence type="predicted"/>
<dbReference type="InterPro" id="IPR000504">
    <property type="entry name" value="RRM_dom"/>
</dbReference>
<dbReference type="Gene3D" id="1.20.1390.10">
    <property type="entry name" value="PWI domain"/>
    <property type="match status" value="1"/>
</dbReference>
<feature type="region of interest" description="Disordered" evidence="8">
    <location>
        <begin position="768"/>
        <end position="809"/>
    </location>
</feature>
<evidence type="ECO:0000256" key="3">
    <source>
        <dbReference type="ARBA" id="ARBA00022833"/>
    </source>
</evidence>
<organism evidence="11 12">
    <name type="scientific">Pseudomassariella vexata</name>
    <dbReference type="NCBI Taxonomy" id="1141098"/>
    <lineage>
        <taxon>Eukaryota</taxon>
        <taxon>Fungi</taxon>
        <taxon>Dikarya</taxon>
        <taxon>Ascomycota</taxon>
        <taxon>Pezizomycotina</taxon>
        <taxon>Sordariomycetes</taxon>
        <taxon>Xylariomycetidae</taxon>
        <taxon>Amphisphaeriales</taxon>
        <taxon>Pseudomassariaceae</taxon>
        <taxon>Pseudomassariella</taxon>
    </lineage>
</organism>
<feature type="region of interest" description="Disordered" evidence="8">
    <location>
        <begin position="367"/>
        <end position="397"/>
    </location>
</feature>
<dbReference type="GeneID" id="63773465"/>
<dbReference type="CDD" id="cd12257">
    <property type="entry name" value="RRM1_RBM26_like"/>
    <property type="match status" value="1"/>
</dbReference>
<dbReference type="SMART" id="SM00360">
    <property type="entry name" value="RRM"/>
    <property type="match status" value="1"/>
</dbReference>
<dbReference type="InterPro" id="IPR002483">
    <property type="entry name" value="PWI_dom"/>
</dbReference>
<comment type="caution">
    <text evidence="11">The sequence shown here is derived from an EMBL/GenBank/DDBJ whole genome shotgun (WGS) entry which is preliminary data.</text>
</comment>
<reference evidence="11 12" key="1">
    <citation type="submission" date="2016-07" db="EMBL/GenBank/DDBJ databases">
        <title>Pervasive Adenine N6-methylation of Active Genes in Fungi.</title>
        <authorList>
            <consortium name="DOE Joint Genome Institute"/>
            <person name="Mondo S.J."/>
            <person name="Dannebaum R.O."/>
            <person name="Kuo R.C."/>
            <person name="Labutti K."/>
            <person name="Haridas S."/>
            <person name="Kuo A."/>
            <person name="Salamov A."/>
            <person name="Ahrendt S.R."/>
            <person name="Lipzen A."/>
            <person name="Sullivan W."/>
            <person name="Andreopoulos W.B."/>
            <person name="Clum A."/>
            <person name="Lindquist E."/>
            <person name="Daum C."/>
            <person name="Ramamoorthy G.K."/>
            <person name="Gryganskyi A."/>
            <person name="Culley D."/>
            <person name="Magnuson J.K."/>
            <person name="James T.Y."/>
            <person name="O'Malley M.A."/>
            <person name="Stajich J.E."/>
            <person name="Spatafora J.W."/>
            <person name="Visel A."/>
            <person name="Grigoriev I.V."/>
        </authorList>
    </citation>
    <scope>NUCLEOTIDE SEQUENCE [LARGE SCALE GENOMIC DNA]</scope>
    <source>
        <strain evidence="11 12">CBS 129021</strain>
    </source>
</reference>
<feature type="compositionally biased region" description="Pro residues" evidence="8">
    <location>
        <begin position="82"/>
        <end position="99"/>
    </location>
</feature>
<keyword evidence="3 7" id="KW-0862">Zinc</keyword>
<dbReference type="STRING" id="1141098.A0A1Y2E0X1"/>
<feature type="zinc finger region" description="C3H1-type" evidence="7">
    <location>
        <begin position="296"/>
        <end position="324"/>
    </location>
</feature>
<feature type="domain" description="RRM" evidence="9">
    <location>
        <begin position="400"/>
        <end position="474"/>
    </location>
</feature>
<evidence type="ECO:0000313" key="11">
    <source>
        <dbReference type="EMBL" id="ORY65129.1"/>
    </source>
</evidence>
<gene>
    <name evidence="11" type="ORF">BCR38DRAFT_368143</name>
</gene>
<feature type="region of interest" description="Disordered" evidence="8">
    <location>
        <begin position="614"/>
        <end position="638"/>
    </location>
</feature>
<evidence type="ECO:0000256" key="7">
    <source>
        <dbReference type="PROSITE-ProRule" id="PRU00723"/>
    </source>
</evidence>
<dbReference type="InterPro" id="IPR000571">
    <property type="entry name" value="Znf_CCCH"/>
</dbReference>
<dbReference type="Pfam" id="PF01480">
    <property type="entry name" value="PWI"/>
    <property type="match status" value="1"/>
</dbReference>
<feature type="compositionally biased region" description="Basic and acidic residues" evidence="8">
    <location>
        <begin position="510"/>
        <end position="557"/>
    </location>
</feature>